<dbReference type="EMBL" id="JBKBDD010000026">
    <property type="protein sequence ID" value="MFN6548498.1"/>
    <property type="molecule type" value="Genomic_DNA"/>
</dbReference>
<accession>A0ABW9LKH2</accession>
<dbReference type="Proteomes" id="UP001635816">
    <property type="component" value="Unassembled WGS sequence"/>
</dbReference>
<evidence type="ECO:0000256" key="1">
    <source>
        <dbReference type="SAM" id="MobiDB-lite"/>
    </source>
</evidence>
<dbReference type="RefSeq" id="WP_409545951.1">
    <property type="nucleotide sequence ID" value="NZ_JBKBDD010000026.1"/>
</dbReference>
<evidence type="ECO:0000313" key="3">
    <source>
        <dbReference type="Proteomes" id="UP001635816"/>
    </source>
</evidence>
<gene>
    <name evidence="2" type="ORF">ACK4CT_35625</name>
</gene>
<keyword evidence="3" id="KW-1185">Reference proteome</keyword>
<feature type="non-terminal residue" evidence="2">
    <location>
        <position position="1"/>
    </location>
</feature>
<name>A0ABW9LKH2_9MYCO</name>
<comment type="caution">
    <text evidence="2">The sequence shown here is derived from an EMBL/GenBank/DDBJ whole genome shotgun (WGS) entry which is preliminary data.</text>
</comment>
<proteinExistence type="predicted"/>
<organism evidence="2 3">
    <name type="scientific">Mycolicibacterium nivoides</name>
    <dbReference type="NCBI Taxonomy" id="2487344"/>
    <lineage>
        <taxon>Bacteria</taxon>
        <taxon>Bacillati</taxon>
        <taxon>Actinomycetota</taxon>
        <taxon>Actinomycetes</taxon>
        <taxon>Mycobacteriales</taxon>
        <taxon>Mycobacteriaceae</taxon>
        <taxon>Mycolicibacterium</taxon>
    </lineage>
</organism>
<protein>
    <submittedName>
        <fullName evidence="2">Uncharacterized protein</fullName>
    </submittedName>
</protein>
<evidence type="ECO:0000313" key="2">
    <source>
        <dbReference type="EMBL" id="MFN6548498.1"/>
    </source>
</evidence>
<sequence>SLQSPPTPHRHRRNDTNRAPTRSQPTREEQLGRQPNADVRRRTDLLLRASPGPGSIILTVTPATSPITETGHAGGKVGMFAELETDDQLLDTAIGAAIDVFSAGNDIGPSPAQSRFVQQLAEMGPRTASALRDLSKTLDRAGFDIEIDWQQPSHATRRVTVSSTAAAYIAATVENANLDEQPVHIIGEYLTVSAVSSWLIQQDDGDTVTVKLGRIGKDEAHGLAVGDRVRIEALMKVETTPGGAVKTTYTAQAVRSLDDQH</sequence>
<reference evidence="2 3" key="1">
    <citation type="submission" date="2024-12" db="EMBL/GenBank/DDBJ databases">
        <title>The coexistence of Mycolicibacterium septicum and Mycolicibacterium nivoides in clinical samples.</title>
        <authorList>
            <person name="Wang C."/>
            <person name="Feng Y."/>
            <person name="Zong Z."/>
        </authorList>
    </citation>
    <scope>NUCLEOTIDE SEQUENCE [LARGE SCALE GENOMIC DNA]</scope>
    <source>
        <strain evidence="2 3">120309</strain>
    </source>
</reference>
<feature type="region of interest" description="Disordered" evidence="1">
    <location>
        <begin position="1"/>
        <end position="42"/>
    </location>
</feature>